<evidence type="ECO:0000313" key="2">
    <source>
        <dbReference type="Proteomes" id="UP000198767"/>
    </source>
</evidence>
<organism evidence="1 2">
    <name type="scientific">Epibacterium ulvae</name>
    <dbReference type="NCBI Taxonomy" id="1156985"/>
    <lineage>
        <taxon>Bacteria</taxon>
        <taxon>Pseudomonadati</taxon>
        <taxon>Pseudomonadota</taxon>
        <taxon>Alphaproteobacteria</taxon>
        <taxon>Rhodobacterales</taxon>
        <taxon>Roseobacteraceae</taxon>
        <taxon>Epibacterium</taxon>
    </lineage>
</organism>
<sequence length="56" mass="6666">MFNLFQMRLVWVETSRLGSNVLLPHNLKFQQRPDYYTNCNELHLSGARIANIPDFR</sequence>
<dbReference type="STRING" id="1156985.SAMN04488118_11717"/>
<accession>A0A1G5RH66</accession>
<proteinExistence type="predicted"/>
<keyword evidence="2" id="KW-1185">Reference proteome</keyword>
<dbReference type="AlphaFoldDB" id="A0A1G5RH66"/>
<gene>
    <name evidence="1" type="ORF">SAMN04488118_11717</name>
</gene>
<protein>
    <submittedName>
        <fullName evidence="1">Uncharacterized protein</fullName>
    </submittedName>
</protein>
<reference evidence="1 2" key="1">
    <citation type="submission" date="2016-10" db="EMBL/GenBank/DDBJ databases">
        <authorList>
            <person name="de Groot N.N."/>
        </authorList>
    </citation>
    <scope>NUCLEOTIDE SEQUENCE [LARGE SCALE GENOMIC DNA]</scope>
    <source>
        <strain evidence="1 2">U95</strain>
    </source>
</reference>
<name>A0A1G5RH66_9RHOB</name>
<evidence type="ECO:0000313" key="1">
    <source>
        <dbReference type="EMBL" id="SCZ73404.1"/>
    </source>
</evidence>
<dbReference type="EMBL" id="FMWG01000017">
    <property type="protein sequence ID" value="SCZ73404.1"/>
    <property type="molecule type" value="Genomic_DNA"/>
</dbReference>
<dbReference type="Proteomes" id="UP000198767">
    <property type="component" value="Unassembled WGS sequence"/>
</dbReference>